<keyword evidence="3" id="KW-0808">Transferase</keyword>
<dbReference type="InterPro" id="IPR029044">
    <property type="entry name" value="Nucleotide-diphossugar_trans"/>
</dbReference>
<reference evidence="7" key="1">
    <citation type="journal article" date="2014" name="Front. Microbiol.">
        <title>High frequency of phylogenetically diverse reductive dehalogenase-homologous genes in deep subseafloor sedimentary metagenomes.</title>
        <authorList>
            <person name="Kawai M."/>
            <person name="Futagami T."/>
            <person name="Toyoda A."/>
            <person name="Takaki Y."/>
            <person name="Nishi S."/>
            <person name="Hori S."/>
            <person name="Arai W."/>
            <person name="Tsubouchi T."/>
            <person name="Morono Y."/>
            <person name="Uchiyama I."/>
            <person name="Ito T."/>
            <person name="Fujiyama A."/>
            <person name="Inagaki F."/>
            <person name="Takami H."/>
        </authorList>
    </citation>
    <scope>NUCLEOTIDE SEQUENCE</scope>
    <source>
        <strain evidence="7">Expedition CK06-06</strain>
    </source>
</reference>
<evidence type="ECO:0000256" key="3">
    <source>
        <dbReference type="ARBA" id="ARBA00022679"/>
    </source>
</evidence>
<dbReference type="AlphaFoldDB" id="X1N5J9"/>
<name>X1N5J9_9ZZZZ</name>
<keyword evidence="4" id="KW-0548">Nucleotidyltransferase</keyword>
<comment type="similarity">
    <text evidence="1">Belongs to the UDPGP type 2 family.</text>
</comment>
<evidence type="ECO:0000313" key="7">
    <source>
        <dbReference type="EMBL" id="GAI25481.1"/>
    </source>
</evidence>
<dbReference type="GO" id="GO:0006011">
    <property type="term" value="P:UDP-alpha-D-glucose metabolic process"/>
    <property type="evidence" value="ECO:0007669"/>
    <property type="project" value="InterPro"/>
</dbReference>
<organism evidence="7">
    <name type="scientific">marine sediment metagenome</name>
    <dbReference type="NCBI Taxonomy" id="412755"/>
    <lineage>
        <taxon>unclassified sequences</taxon>
        <taxon>metagenomes</taxon>
        <taxon>ecological metagenomes</taxon>
    </lineage>
</organism>
<dbReference type="Gene3D" id="3.90.550.10">
    <property type="entry name" value="Spore Coat Polysaccharide Biosynthesis Protein SpsA, Chain A"/>
    <property type="match status" value="1"/>
</dbReference>
<proteinExistence type="inferred from homology"/>
<sequence length="266" mass="29898">MKVIIPAAGMGTRLLPATKEQPKEMLPLFTRASDGQVCLKPLLQLVFEQLYDVGFREFYFIIGREKRAIENHFTPDSSYVDMLKRKKKNELAGELENFYRKIENSTIVWVNQPEPKGFGDAVLKAAAFAGDEPMLVHAGDTYVISDHACHLKNLIKTHGEHEADATCVLQEVRDPRQYGVAEVGKARSGVYEVKKVIEKPEKPTSNLAIMPIYIFRPVIFKALKETRPGKGNEIQLTDGIQKLIDWGLGVHAVKLSPRDIRLDIGT</sequence>
<evidence type="ECO:0000256" key="4">
    <source>
        <dbReference type="ARBA" id="ARBA00022695"/>
    </source>
</evidence>
<dbReference type="Pfam" id="PF00483">
    <property type="entry name" value="NTP_transferase"/>
    <property type="match status" value="1"/>
</dbReference>
<dbReference type="InterPro" id="IPR005835">
    <property type="entry name" value="NTP_transferase_dom"/>
</dbReference>
<feature type="non-terminal residue" evidence="7">
    <location>
        <position position="266"/>
    </location>
</feature>
<dbReference type="GO" id="GO:0003983">
    <property type="term" value="F:UTP:glucose-1-phosphate uridylyltransferase activity"/>
    <property type="evidence" value="ECO:0007669"/>
    <property type="project" value="UniProtKB-EC"/>
</dbReference>
<dbReference type="PANTHER" id="PTHR43197:SF1">
    <property type="entry name" value="UTP--GLUCOSE-1-PHOSPHATE URIDYLYLTRANSFERASE"/>
    <property type="match status" value="1"/>
</dbReference>
<comment type="catalytic activity">
    <reaction evidence="5">
        <text>alpha-D-glucose 1-phosphate + UTP + H(+) = UDP-alpha-D-glucose + diphosphate</text>
        <dbReference type="Rhea" id="RHEA:19889"/>
        <dbReference type="ChEBI" id="CHEBI:15378"/>
        <dbReference type="ChEBI" id="CHEBI:33019"/>
        <dbReference type="ChEBI" id="CHEBI:46398"/>
        <dbReference type="ChEBI" id="CHEBI:58601"/>
        <dbReference type="ChEBI" id="CHEBI:58885"/>
        <dbReference type="EC" id="2.7.7.9"/>
    </reaction>
</comment>
<feature type="domain" description="Nucleotidyl transferase" evidence="6">
    <location>
        <begin position="2"/>
        <end position="248"/>
    </location>
</feature>
<evidence type="ECO:0000256" key="5">
    <source>
        <dbReference type="ARBA" id="ARBA00048128"/>
    </source>
</evidence>
<evidence type="ECO:0000256" key="2">
    <source>
        <dbReference type="ARBA" id="ARBA00012415"/>
    </source>
</evidence>
<protein>
    <recommendedName>
        <fullName evidence="2">UTP--glucose-1-phosphate uridylyltransferase</fullName>
        <ecNumber evidence="2">2.7.7.9</ecNumber>
    </recommendedName>
</protein>
<dbReference type="PANTHER" id="PTHR43197">
    <property type="entry name" value="UTP--GLUCOSE-1-PHOSPHATE URIDYLYLTRANSFERASE"/>
    <property type="match status" value="1"/>
</dbReference>
<dbReference type="EC" id="2.7.7.9" evidence="2"/>
<dbReference type="InterPro" id="IPR005771">
    <property type="entry name" value="GalU_uridylyltTrfase_bac/arc"/>
</dbReference>
<evidence type="ECO:0000256" key="1">
    <source>
        <dbReference type="ARBA" id="ARBA00006890"/>
    </source>
</evidence>
<evidence type="ECO:0000259" key="6">
    <source>
        <dbReference type="Pfam" id="PF00483"/>
    </source>
</evidence>
<comment type="caution">
    <text evidence="7">The sequence shown here is derived from an EMBL/GenBank/DDBJ whole genome shotgun (WGS) entry which is preliminary data.</text>
</comment>
<dbReference type="EMBL" id="BARV01016311">
    <property type="protein sequence ID" value="GAI25481.1"/>
    <property type="molecule type" value="Genomic_DNA"/>
</dbReference>
<accession>X1N5J9</accession>
<gene>
    <name evidence="7" type="ORF">S06H3_28011</name>
</gene>
<dbReference type="SUPFAM" id="SSF53448">
    <property type="entry name" value="Nucleotide-diphospho-sugar transferases"/>
    <property type="match status" value="1"/>
</dbReference>